<sequence>MSQPSVRRNLFQQTLSRRPATTTPLPLSPPPPPPHLHPHPHSHPPSQSHLHPHAHHYSSIPPFPSLPPHPNTTTMPMPLPSNDHTSNNNTTTTGTTNNHAPLSNRSALHRLKPASHSRPHSHLSSATDPSRTMRYHIPEKDREIVVRDKHGGYKLDMPSLPPQTSFSEDGEELGDVDVDVGVDGGSGMRNALEAELSGKDKEKFEAALVEMVIRHRNRQTSGGPDEILDIVHQNLRKQVASLDDDNWMFEPEREIQP</sequence>
<reference evidence="2" key="2">
    <citation type="journal article" date="2023" name="IMA Fungus">
        <title>Comparative genomic study of the Penicillium genus elucidates a diverse pangenome and 15 lateral gene transfer events.</title>
        <authorList>
            <person name="Petersen C."/>
            <person name="Sorensen T."/>
            <person name="Nielsen M.R."/>
            <person name="Sondergaard T.E."/>
            <person name="Sorensen J.L."/>
            <person name="Fitzpatrick D.A."/>
            <person name="Frisvad J.C."/>
            <person name="Nielsen K.L."/>
        </authorList>
    </citation>
    <scope>NUCLEOTIDE SEQUENCE</scope>
    <source>
        <strain evidence="2">IBT 30728</strain>
    </source>
</reference>
<feature type="compositionally biased region" description="Pro residues" evidence="1">
    <location>
        <begin position="26"/>
        <end position="35"/>
    </location>
</feature>
<evidence type="ECO:0000313" key="2">
    <source>
        <dbReference type="EMBL" id="KAJ5491621.1"/>
    </source>
</evidence>
<feature type="compositionally biased region" description="Polar residues" evidence="1">
    <location>
        <begin position="1"/>
        <end position="23"/>
    </location>
</feature>
<dbReference type="Proteomes" id="UP001148312">
    <property type="component" value="Unassembled WGS sequence"/>
</dbReference>
<dbReference type="AlphaFoldDB" id="A0A9X0BZE9"/>
<dbReference type="RefSeq" id="XP_056792749.1">
    <property type="nucleotide sequence ID" value="XM_056932790.1"/>
</dbReference>
<gene>
    <name evidence="2" type="ORF">N7539_003188</name>
</gene>
<proteinExistence type="predicted"/>
<feature type="compositionally biased region" description="Low complexity" evidence="1">
    <location>
        <begin position="85"/>
        <end position="98"/>
    </location>
</feature>
<evidence type="ECO:0000256" key="1">
    <source>
        <dbReference type="SAM" id="MobiDB-lite"/>
    </source>
</evidence>
<name>A0A9X0BZE9_9EURO</name>
<feature type="compositionally biased region" description="Pro residues" evidence="1">
    <location>
        <begin position="61"/>
        <end position="70"/>
    </location>
</feature>
<feature type="compositionally biased region" description="Basic residues" evidence="1">
    <location>
        <begin position="107"/>
        <end position="121"/>
    </location>
</feature>
<feature type="region of interest" description="Disordered" evidence="1">
    <location>
        <begin position="1"/>
        <end position="133"/>
    </location>
</feature>
<evidence type="ECO:0000313" key="3">
    <source>
        <dbReference type="Proteomes" id="UP001148312"/>
    </source>
</evidence>
<comment type="caution">
    <text evidence="2">The sequence shown here is derived from an EMBL/GenBank/DDBJ whole genome shotgun (WGS) entry which is preliminary data.</text>
</comment>
<feature type="region of interest" description="Disordered" evidence="1">
    <location>
        <begin position="152"/>
        <end position="171"/>
    </location>
</feature>
<dbReference type="GeneID" id="81623039"/>
<keyword evidence="3" id="KW-1185">Reference proteome</keyword>
<reference evidence="2" key="1">
    <citation type="submission" date="2022-12" db="EMBL/GenBank/DDBJ databases">
        <authorList>
            <person name="Petersen C."/>
        </authorList>
    </citation>
    <scope>NUCLEOTIDE SEQUENCE</scope>
    <source>
        <strain evidence="2">IBT 30728</strain>
    </source>
</reference>
<accession>A0A9X0BZE9</accession>
<protein>
    <submittedName>
        <fullName evidence="2">Uncharacterized protein</fullName>
    </submittedName>
</protein>
<organism evidence="2 3">
    <name type="scientific">Penicillium diatomitis</name>
    <dbReference type="NCBI Taxonomy" id="2819901"/>
    <lineage>
        <taxon>Eukaryota</taxon>
        <taxon>Fungi</taxon>
        <taxon>Dikarya</taxon>
        <taxon>Ascomycota</taxon>
        <taxon>Pezizomycotina</taxon>
        <taxon>Eurotiomycetes</taxon>
        <taxon>Eurotiomycetidae</taxon>
        <taxon>Eurotiales</taxon>
        <taxon>Aspergillaceae</taxon>
        <taxon>Penicillium</taxon>
    </lineage>
</organism>
<dbReference type="EMBL" id="JAPWDQ010000003">
    <property type="protein sequence ID" value="KAJ5491621.1"/>
    <property type="molecule type" value="Genomic_DNA"/>
</dbReference>